<organism evidence="1 2">
    <name type="scientific">Russula earlei</name>
    <dbReference type="NCBI Taxonomy" id="71964"/>
    <lineage>
        <taxon>Eukaryota</taxon>
        <taxon>Fungi</taxon>
        <taxon>Dikarya</taxon>
        <taxon>Basidiomycota</taxon>
        <taxon>Agaricomycotina</taxon>
        <taxon>Agaricomycetes</taxon>
        <taxon>Russulales</taxon>
        <taxon>Russulaceae</taxon>
        <taxon>Russula</taxon>
    </lineage>
</organism>
<evidence type="ECO:0000313" key="1">
    <source>
        <dbReference type="EMBL" id="KAI9513405.1"/>
    </source>
</evidence>
<comment type="caution">
    <text evidence="1">The sequence shown here is derived from an EMBL/GenBank/DDBJ whole genome shotgun (WGS) entry which is preliminary data.</text>
</comment>
<keyword evidence="2" id="KW-1185">Reference proteome</keyword>
<name>A0ACC0UQ23_9AGAM</name>
<reference evidence="1" key="1">
    <citation type="submission" date="2021-03" db="EMBL/GenBank/DDBJ databases">
        <title>Evolutionary priming and transition to the ectomycorrhizal habit in an iconic lineage of mushroom-forming fungi: is preadaptation a requirement?</title>
        <authorList>
            <consortium name="DOE Joint Genome Institute"/>
            <person name="Looney B.P."/>
            <person name="Miyauchi S."/>
            <person name="Morin E."/>
            <person name="Drula E."/>
            <person name="Courty P.E."/>
            <person name="Chicoki N."/>
            <person name="Fauchery L."/>
            <person name="Kohler A."/>
            <person name="Kuo A."/>
            <person name="LaButti K."/>
            <person name="Pangilinan J."/>
            <person name="Lipzen A."/>
            <person name="Riley R."/>
            <person name="Andreopoulos W."/>
            <person name="He G."/>
            <person name="Johnson J."/>
            <person name="Barry K.W."/>
            <person name="Grigoriev I.V."/>
            <person name="Nagy L."/>
            <person name="Hibbett D."/>
            <person name="Henrissat B."/>
            <person name="Matheny P.B."/>
            <person name="Labbe J."/>
            <person name="Martin A.F."/>
        </authorList>
    </citation>
    <scope>NUCLEOTIDE SEQUENCE</scope>
    <source>
        <strain evidence="1">BPL698</strain>
    </source>
</reference>
<protein>
    <submittedName>
        <fullName evidence="1">Uncharacterized protein</fullName>
    </submittedName>
</protein>
<dbReference type="Proteomes" id="UP001207468">
    <property type="component" value="Unassembled WGS sequence"/>
</dbReference>
<dbReference type="EMBL" id="JAGFNK010000001">
    <property type="protein sequence ID" value="KAI9513405.1"/>
    <property type="molecule type" value="Genomic_DNA"/>
</dbReference>
<sequence length="752" mass="84044">MSSASHPLMRRAVSRHTAPRKKWTLLSLPNDTLVDLILIHLCVRDILRLRSVCKLIYELTHQPMVWKRILRTFHLPLPPLPPTLHYSFPALSSIEAERLVIRALAAEANWRSTMPKAYKVWRFCVYADVMSMKIVPGGKYVVASIREGTNRYALMLLMMEHRVKTAYPVAKISIPSKAYKLEAKYMSYRSEMGIMISYVRREPKRASDRKAGHVFHPLEPIVSLTERSPACRVDVSDYSEDHIVDFPVPVRYELNVLHCPLSALHIAEDPRFPPGSNTYTERIDIQQPPFQSVTVIRSNTAFDYTDFDVLDGAPYVVAVQERLILFKNLVSRNVQRLRVGALFGYEEEASDNLPEGIFTYDIRAIRILTRQRELLVVRTDRKDATMPLALELYKIPDDSETSQAPDVQVAWPRSVHTIATASPLIHVTISAAPSSTDGEDVVAVLTEHAEPPPVSVFVVMRDPWHTVQFRLWPERIAKAEVGHFRPDSEWQAEMQAAGAPAAAAAAGSDEEEGEVTQALGGNPDDASEDGMAVDGASNPPTPQEASPSPPPLSPVPLKDTTFRFQLYGPFFKIISYKYSANATLGALRILPGTTRPLLVGIQAGDRRATPSLHDLWAYSDLVAPPAPHARWPEDKERRAAGEAERGWVDAALKCRESPAAVAQLALPPRAIREKFTRGLVAIDWDDWSMSVCGVCVDEPTMIYLFHFAPTPTEKQDGHRVPIPVPDVDERFRKVPETDPYAMSGIISGNTSK</sequence>
<evidence type="ECO:0000313" key="2">
    <source>
        <dbReference type="Proteomes" id="UP001207468"/>
    </source>
</evidence>
<proteinExistence type="predicted"/>
<accession>A0ACC0UQ23</accession>
<gene>
    <name evidence="1" type="ORF">F5148DRAFT_1145395</name>
</gene>